<gene>
    <name evidence="2" type="ORF">MZO42_00380</name>
</gene>
<protein>
    <submittedName>
        <fullName evidence="2">Uncharacterized protein</fullName>
    </submittedName>
</protein>
<feature type="signal peptide" evidence="1">
    <location>
        <begin position="1"/>
        <end position="19"/>
    </location>
</feature>
<feature type="chain" id="PRO_5045529054" evidence="1">
    <location>
        <begin position="20"/>
        <end position="76"/>
    </location>
</feature>
<name>A0ABU3N0U2_9SPHN</name>
<dbReference type="EMBL" id="JALMLT010000001">
    <property type="protein sequence ID" value="MDT8757141.1"/>
    <property type="molecule type" value="Genomic_DNA"/>
</dbReference>
<reference evidence="2" key="1">
    <citation type="submission" date="2022-04" db="EMBL/GenBank/DDBJ databases">
        <title>Tomato heritable bacteria conferring resistance against bacterial wilt.</title>
        <authorList>
            <person name="Yin J."/>
        </authorList>
    </citation>
    <scope>NUCLEOTIDE SEQUENCE</scope>
    <source>
        <strain evidence="2">Cra20</strain>
    </source>
</reference>
<keyword evidence="1" id="KW-0732">Signal</keyword>
<comment type="caution">
    <text evidence="2">The sequence shown here is derived from an EMBL/GenBank/DDBJ whole genome shotgun (WGS) entry which is preliminary data.</text>
</comment>
<evidence type="ECO:0000256" key="1">
    <source>
        <dbReference type="SAM" id="SignalP"/>
    </source>
</evidence>
<organism evidence="2">
    <name type="scientific">Sphingomonas psychrotolerans</name>
    <dbReference type="NCBI Taxonomy" id="1327635"/>
    <lineage>
        <taxon>Bacteria</taxon>
        <taxon>Pseudomonadati</taxon>
        <taxon>Pseudomonadota</taxon>
        <taxon>Alphaproteobacteria</taxon>
        <taxon>Sphingomonadales</taxon>
        <taxon>Sphingomonadaceae</taxon>
        <taxon>Sphingomonas</taxon>
    </lineage>
</organism>
<sequence>MRRLIALVSLVAASSEASAQRLASPRNFVPARAQVWNGEQLECLVRKSDGKRECHTRTEWRRIARQLAENTRNSAE</sequence>
<accession>A0ABU3N0U2</accession>
<evidence type="ECO:0000313" key="2">
    <source>
        <dbReference type="EMBL" id="MDT8757141.1"/>
    </source>
</evidence>
<proteinExistence type="predicted"/>